<comment type="caution">
    <text evidence="1">The sequence shown here is derived from an EMBL/GenBank/DDBJ whole genome shotgun (WGS) entry which is preliminary data.</text>
</comment>
<dbReference type="EMBL" id="CABQ01000207">
    <property type="protein sequence ID" value="CBI08344.1"/>
    <property type="molecule type" value="Genomic_DNA"/>
</dbReference>
<accession>E6QM73</accession>
<sequence length="197" mass="21606">MPGMHSMEADWSVELGAEMPEIDAHWPGWVDLRKHPQRLGELEEASRLPALGVLLARLNLVDSRYWTAKCDFWAVEDPVDPYEMEADEDHCRAALGCYVDLLPLEAGAWTGLSGLEAARGWAEALVADLRAQQCRQSRVDVVLRRAVFSPGKADLDGNPLNFGATVYLTGCGADETQAREALGAAMEILTTLLAWQG</sequence>
<protein>
    <submittedName>
        <fullName evidence="1">Uncharacterized protein</fullName>
    </submittedName>
</protein>
<reference evidence="1" key="1">
    <citation type="submission" date="2009-10" db="EMBL/GenBank/DDBJ databases">
        <title>Diversity of trophic interactions inside an arsenic-rich microbial ecosystem.</title>
        <authorList>
            <person name="Bertin P.N."/>
            <person name="Heinrich-Salmeron A."/>
            <person name="Pelletier E."/>
            <person name="Goulhen-Chollet F."/>
            <person name="Arsene-Ploetze F."/>
            <person name="Gallien S."/>
            <person name="Calteau A."/>
            <person name="Vallenet D."/>
            <person name="Casiot C."/>
            <person name="Chane-Woon-Ming B."/>
            <person name="Giloteaux L."/>
            <person name="Barakat M."/>
            <person name="Bonnefoy V."/>
            <person name="Bruneel O."/>
            <person name="Chandler M."/>
            <person name="Cleiss J."/>
            <person name="Duran R."/>
            <person name="Elbaz-Poulichet F."/>
            <person name="Fonknechten N."/>
            <person name="Lauga B."/>
            <person name="Mornico D."/>
            <person name="Ortet P."/>
            <person name="Schaeffer C."/>
            <person name="Siguier P."/>
            <person name="Alexander Thil Smith A."/>
            <person name="Van Dorsselaer A."/>
            <person name="Weissenbach J."/>
            <person name="Medigue C."/>
            <person name="Le Paslier D."/>
        </authorList>
    </citation>
    <scope>NUCLEOTIDE SEQUENCE</scope>
</reference>
<proteinExistence type="predicted"/>
<gene>
    <name evidence="1" type="ORF">CARN6_1801</name>
</gene>
<dbReference type="AlphaFoldDB" id="E6QM73"/>
<name>E6QM73_9ZZZZ</name>
<evidence type="ECO:0000313" key="1">
    <source>
        <dbReference type="EMBL" id="CBI08344.1"/>
    </source>
</evidence>
<organism evidence="1">
    <name type="scientific">mine drainage metagenome</name>
    <dbReference type="NCBI Taxonomy" id="410659"/>
    <lineage>
        <taxon>unclassified sequences</taxon>
        <taxon>metagenomes</taxon>
        <taxon>ecological metagenomes</taxon>
    </lineage>
</organism>